<dbReference type="EMBL" id="CADCXU010003725">
    <property type="protein sequence ID" value="CAA9995597.1"/>
    <property type="molecule type" value="Genomic_DNA"/>
</dbReference>
<gene>
    <name evidence="2" type="ORF">NTEN_LOCUS2388</name>
</gene>
<keyword evidence="3" id="KW-1185">Reference proteome</keyword>
<evidence type="ECO:0000313" key="2">
    <source>
        <dbReference type="EMBL" id="CAA9995597.1"/>
    </source>
</evidence>
<evidence type="ECO:0000313" key="3">
    <source>
        <dbReference type="Proteomes" id="UP000479000"/>
    </source>
</evidence>
<dbReference type="Proteomes" id="UP000479000">
    <property type="component" value="Unassembled WGS sequence"/>
</dbReference>
<feature type="compositionally biased region" description="Low complexity" evidence="1">
    <location>
        <begin position="1"/>
        <end position="18"/>
    </location>
</feature>
<feature type="non-terminal residue" evidence="2">
    <location>
        <position position="53"/>
    </location>
</feature>
<reference evidence="2 3" key="1">
    <citation type="submission" date="2020-02" db="EMBL/GenBank/DDBJ databases">
        <authorList>
            <person name="Ferguson B K."/>
        </authorList>
    </citation>
    <scope>NUCLEOTIDE SEQUENCE [LARGE SCALE GENOMIC DNA]</scope>
</reference>
<sequence length="53" mass="5823">MTRKLSLSTPLSTELLSTKDNSLERPTLISEPSSITLNNRPIPKTSFPDPAIL</sequence>
<accession>A0A6H5G296</accession>
<name>A0A6H5G296_9HEMI</name>
<organism evidence="2 3">
    <name type="scientific">Nesidiocoris tenuis</name>
    <dbReference type="NCBI Taxonomy" id="355587"/>
    <lineage>
        <taxon>Eukaryota</taxon>
        <taxon>Metazoa</taxon>
        <taxon>Ecdysozoa</taxon>
        <taxon>Arthropoda</taxon>
        <taxon>Hexapoda</taxon>
        <taxon>Insecta</taxon>
        <taxon>Pterygota</taxon>
        <taxon>Neoptera</taxon>
        <taxon>Paraneoptera</taxon>
        <taxon>Hemiptera</taxon>
        <taxon>Heteroptera</taxon>
        <taxon>Panheteroptera</taxon>
        <taxon>Cimicomorpha</taxon>
        <taxon>Miridae</taxon>
        <taxon>Dicyphina</taxon>
        <taxon>Nesidiocoris</taxon>
    </lineage>
</organism>
<dbReference type="AlphaFoldDB" id="A0A6H5G296"/>
<feature type="region of interest" description="Disordered" evidence="1">
    <location>
        <begin position="1"/>
        <end position="53"/>
    </location>
</feature>
<protein>
    <submittedName>
        <fullName evidence="2">Uncharacterized protein</fullName>
    </submittedName>
</protein>
<proteinExistence type="predicted"/>
<evidence type="ECO:0000256" key="1">
    <source>
        <dbReference type="SAM" id="MobiDB-lite"/>
    </source>
</evidence>
<feature type="compositionally biased region" description="Polar residues" evidence="1">
    <location>
        <begin position="30"/>
        <end position="39"/>
    </location>
</feature>